<evidence type="ECO:0000313" key="2">
    <source>
        <dbReference type="Proteomes" id="UP001320766"/>
    </source>
</evidence>
<accession>A0ABT1KDG9</accession>
<dbReference type="Proteomes" id="UP001320766">
    <property type="component" value="Unassembled WGS sequence"/>
</dbReference>
<reference evidence="1 2" key="1">
    <citation type="submission" date="2022-06" db="EMBL/GenBank/DDBJ databases">
        <title>Sequencing the genomes of 1000 actinobacteria strains.</title>
        <authorList>
            <person name="Klenk H.-P."/>
        </authorList>
    </citation>
    <scope>NUCLEOTIDE SEQUENCE [LARGE SCALE GENOMIC DNA]</scope>
    <source>
        <strain evidence="1 2">DSM 44170</strain>
    </source>
</reference>
<organism evidence="1 2">
    <name type="scientific">Nonomuraea roseoviolacea subsp. carminata</name>
    <dbReference type="NCBI Taxonomy" id="160689"/>
    <lineage>
        <taxon>Bacteria</taxon>
        <taxon>Bacillati</taxon>
        <taxon>Actinomycetota</taxon>
        <taxon>Actinomycetes</taxon>
        <taxon>Streptosporangiales</taxon>
        <taxon>Streptosporangiaceae</taxon>
        <taxon>Nonomuraea</taxon>
    </lineage>
</organism>
<keyword evidence="2" id="KW-1185">Reference proteome</keyword>
<evidence type="ECO:0000313" key="1">
    <source>
        <dbReference type="EMBL" id="MCP2352016.1"/>
    </source>
</evidence>
<gene>
    <name evidence="1" type="ORF">HD595_008138</name>
</gene>
<protein>
    <submittedName>
        <fullName evidence="1">Uncharacterized protein</fullName>
    </submittedName>
</protein>
<sequence length="58" mass="6617">MSADDQRPPLFEVLPEQDERPEPIIIHTSEGTLSVAGDLTAEEFEILDELRRAARRQK</sequence>
<comment type="caution">
    <text evidence="1">The sequence shown here is derived from an EMBL/GenBank/DDBJ whole genome shotgun (WGS) entry which is preliminary data.</text>
</comment>
<dbReference type="EMBL" id="JAMZEC010000001">
    <property type="protein sequence ID" value="MCP2352016.1"/>
    <property type="molecule type" value="Genomic_DNA"/>
</dbReference>
<dbReference type="RefSeq" id="WP_253778901.1">
    <property type="nucleotide sequence ID" value="NZ_BAAAVE010000011.1"/>
</dbReference>
<proteinExistence type="predicted"/>
<name>A0ABT1KDG9_9ACTN</name>